<organism evidence="2 3">
    <name type="scientific">Neoroseomonas eburnea</name>
    <dbReference type="NCBI Taxonomy" id="1346889"/>
    <lineage>
        <taxon>Bacteria</taxon>
        <taxon>Pseudomonadati</taxon>
        <taxon>Pseudomonadota</taxon>
        <taxon>Alphaproteobacteria</taxon>
        <taxon>Acetobacterales</taxon>
        <taxon>Acetobacteraceae</taxon>
        <taxon>Neoroseomonas</taxon>
    </lineage>
</organism>
<feature type="chain" id="PRO_5040787655" evidence="1">
    <location>
        <begin position="20"/>
        <end position="105"/>
    </location>
</feature>
<reference evidence="2" key="2">
    <citation type="journal article" date="2021" name="Syst. Appl. Microbiol.">
        <title>Roseomonas hellenica sp. nov., isolated from roots of wild-growing Alkanna tinctoria.</title>
        <authorList>
            <person name="Rat A."/>
            <person name="Naranjo H.D."/>
            <person name="Lebbe L."/>
            <person name="Cnockaert M."/>
            <person name="Krigas N."/>
            <person name="Grigoriadou K."/>
            <person name="Maloupa E."/>
            <person name="Willems A."/>
        </authorList>
    </citation>
    <scope>NUCLEOTIDE SEQUENCE</scope>
    <source>
        <strain evidence="2">LMG 31228</strain>
    </source>
</reference>
<sequence>MVRPHILLVGLLLAGPASAQPAVAPGTPYAQARESLLREGWSPLLVPDADRCGRGDARCAGRPEMVACAGTGAANCLFAWQRQGTQIEVITAGDPAIVTGTRPRR</sequence>
<name>A0A9X9XHK6_9PROT</name>
<dbReference type="Proteomes" id="UP001138709">
    <property type="component" value="Unassembled WGS sequence"/>
</dbReference>
<reference evidence="2" key="1">
    <citation type="submission" date="2020-01" db="EMBL/GenBank/DDBJ databases">
        <authorList>
            <person name="Rat A."/>
        </authorList>
    </citation>
    <scope>NUCLEOTIDE SEQUENCE</scope>
    <source>
        <strain evidence="2">LMG 31228</strain>
    </source>
</reference>
<dbReference type="RefSeq" id="WP_211848765.1">
    <property type="nucleotide sequence ID" value="NZ_JAAEDL010000028.1"/>
</dbReference>
<feature type="signal peptide" evidence="1">
    <location>
        <begin position="1"/>
        <end position="19"/>
    </location>
</feature>
<proteinExistence type="predicted"/>
<keyword evidence="3" id="KW-1185">Reference proteome</keyword>
<evidence type="ECO:0000313" key="2">
    <source>
        <dbReference type="EMBL" id="MBR0683192.1"/>
    </source>
</evidence>
<dbReference type="AlphaFoldDB" id="A0A9X9XHK6"/>
<evidence type="ECO:0000313" key="3">
    <source>
        <dbReference type="Proteomes" id="UP001138709"/>
    </source>
</evidence>
<protein>
    <submittedName>
        <fullName evidence="2">Uncharacterized protein</fullName>
    </submittedName>
</protein>
<dbReference type="EMBL" id="JAAEDL010000028">
    <property type="protein sequence ID" value="MBR0683192.1"/>
    <property type="molecule type" value="Genomic_DNA"/>
</dbReference>
<evidence type="ECO:0000256" key="1">
    <source>
        <dbReference type="SAM" id="SignalP"/>
    </source>
</evidence>
<gene>
    <name evidence="2" type="ORF">GXW74_22070</name>
</gene>
<comment type="caution">
    <text evidence="2">The sequence shown here is derived from an EMBL/GenBank/DDBJ whole genome shotgun (WGS) entry which is preliminary data.</text>
</comment>
<accession>A0A9X9XHK6</accession>
<keyword evidence="1" id="KW-0732">Signal</keyword>